<organism evidence="1 2">
    <name type="scientific">Pseudomonas fluorescens</name>
    <dbReference type="NCBI Taxonomy" id="294"/>
    <lineage>
        <taxon>Bacteria</taxon>
        <taxon>Pseudomonadati</taxon>
        <taxon>Pseudomonadota</taxon>
        <taxon>Gammaproteobacteria</taxon>
        <taxon>Pseudomonadales</taxon>
        <taxon>Pseudomonadaceae</taxon>
        <taxon>Pseudomonas</taxon>
    </lineage>
</organism>
<protein>
    <submittedName>
        <fullName evidence="1">Uncharacterized protein</fullName>
    </submittedName>
</protein>
<name>A0A1T2XXB9_PSEFL</name>
<evidence type="ECO:0000313" key="1">
    <source>
        <dbReference type="EMBL" id="OPA84515.1"/>
    </source>
</evidence>
<dbReference type="Proteomes" id="UP000190965">
    <property type="component" value="Unassembled WGS sequence"/>
</dbReference>
<comment type="caution">
    <text evidence="1">The sequence shown here is derived from an EMBL/GenBank/DDBJ whole genome shotgun (WGS) entry which is preliminary data.</text>
</comment>
<proteinExistence type="predicted"/>
<reference evidence="1 2" key="1">
    <citation type="submission" date="2016-12" db="EMBL/GenBank/DDBJ databases">
        <title>Draft genome sequences of seven strains of Pseudomonas fluorescens that produce 4-formylaminooxyvinylglycine.</title>
        <authorList>
            <person name="Okrent R.A."/>
            <person name="Manning V.A."/>
            <person name="Trippe K.M."/>
        </authorList>
    </citation>
    <scope>NUCLEOTIDE SEQUENCE [LARGE SCALE GENOMIC DNA]</scope>
    <source>
        <strain evidence="1 2">P5A</strain>
    </source>
</reference>
<dbReference type="EMBL" id="MSDF01000058">
    <property type="protein sequence ID" value="OPA84515.1"/>
    <property type="molecule type" value="Genomic_DNA"/>
</dbReference>
<gene>
    <name evidence="1" type="ORF">BFW87_28855</name>
</gene>
<sequence>MHTMQMLYCYVDGSDNHTIEPLLIDAFSALVANWAPYRAVLVNDQQAHTLQMGHDDLSDWFIGLNLPLNQVGPLQITQLIACAKGLAGATGRDFVVGITLKSGLSEDLLFLDENACEADGQRLLTMLEGEGHGA</sequence>
<dbReference type="AlphaFoldDB" id="A0A1T2XXB9"/>
<accession>A0A1T2XXB9</accession>
<evidence type="ECO:0000313" key="2">
    <source>
        <dbReference type="Proteomes" id="UP000190965"/>
    </source>
</evidence>